<dbReference type="AlphaFoldDB" id="A0A6A4ZUE1"/>
<accession>A0A6A4ZUE1</accession>
<reference evidence="1" key="1">
    <citation type="submission" date="2019-06" db="EMBL/GenBank/DDBJ databases">
        <title>Genomics analysis of Aphanomyces spp. identifies a new class of oomycete effector associated with host adaptation.</title>
        <authorList>
            <person name="Gaulin E."/>
        </authorList>
    </citation>
    <scope>NUCLEOTIDE SEQUENCE</scope>
    <source>
        <strain evidence="1">CBS 578.67</strain>
    </source>
</reference>
<dbReference type="EMBL" id="VJMH01000082">
    <property type="protein sequence ID" value="KAF0719239.1"/>
    <property type="molecule type" value="Genomic_DNA"/>
</dbReference>
<comment type="caution">
    <text evidence="1">The sequence shown here is derived from an EMBL/GenBank/DDBJ whole genome shotgun (WGS) entry which is preliminary data.</text>
</comment>
<protein>
    <submittedName>
        <fullName evidence="1">Uncharacterized protein</fullName>
    </submittedName>
</protein>
<sequence length="290" mass="33201">RSLAALSWKDIALGLQDDANLSKSQSKALRRQVRDQAGLLRDMQRWVEFTIMTQAPNARTSTWRDVTLLANPASRQLGKEWITKQMYHNTDRMFHQHGFGHPDHVYFTHEILFTDAGLEFVLCRQFTSVRSIDELVRLNRDNLCNVLLVNLLQVPETPTVDASGHVTQHQMVSIHGDYVNLVCGEFWNDTRDRCVLAIQQIHHDELWDATQFRNRTIWLDIRQRGNGAEGCTARLLSLASQSHLAGGRSLSVDAEARNWGLDLTACPPAQKEALFRRFATDFLDTLLRRL</sequence>
<evidence type="ECO:0000313" key="1">
    <source>
        <dbReference type="EMBL" id="KAF0719239.1"/>
    </source>
</evidence>
<proteinExistence type="predicted"/>
<organism evidence="1">
    <name type="scientific">Aphanomyces stellatus</name>
    <dbReference type="NCBI Taxonomy" id="120398"/>
    <lineage>
        <taxon>Eukaryota</taxon>
        <taxon>Sar</taxon>
        <taxon>Stramenopiles</taxon>
        <taxon>Oomycota</taxon>
        <taxon>Saprolegniomycetes</taxon>
        <taxon>Saprolegniales</taxon>
        <taxon>Verrucalvaceae</taxon>
        <taxon>Aphanomyces</taxon>
    </lineage>
</organism>
<gene>
    <name evidence="1" type="ORF">As57867_001161</name>
</gene>
<name>A0A6A4ZUE1_9STRA</name>
<feature type="non-terminal residue" evidence="1">
    <location>
        <position position="1"/>
    </location>
</feature>